<dbReference type="EMBL" id="FIMD01000005">
    <property type="protein sequence ID" value="CYX60138.1"/>
    <property type="molecule type" value="Genomic_DNA"/>
</dbReference>
<protein>
    <recommendedName>
        <fullName evidence="4">Phage protein</fullName>
    </recommendedName>
</protein>
<evidence type="ECO:0008006" key="4">
    <source>
        <dbReference type="Google" id="ProtNLM"/>
    </source>
</evidence>
<reference evidence="2 3" key="1">
    <citation type="submission" date="2016-02" db="EMBL/GenBank/DDBJ databases">
        <authorList>
            <consortium name="Pathogen Informatics"/>
        </authorList>
    </citation>
    <scope>NUCLEOTIDE SEQUENCE [LARGE SCALE GENOMIC DNA]</scope>
    <source>
        <strain evidence="2 3">SS999</strain>
    </source>
</reference>
<dbReference type="Proteomes" id="UP000075182">
    <property type="component" value="Unassembled WGS sequence"/>
</dbReference>
<organism evidence="2 3">
    <name type="scientific">Streptococcus suis</name>
    <dbReference type="NCBI Taxonomy" id="1307"/>
    <lineage>
        <taxon>Bacteria</taxon>
        <taxon>Bacillati</taxon>
        <taxon>Bacillota</taxon>
        <taxon>Bacilli</taxon>
        <taxon>Lactobacillales</taxon>
        <taxon>Streptococcaceae</taxon>
        <taxon>Streptococcus</taxon>
    </lineage>
</organism>
<evidence type="ECO:0000313" key="3">
    <source>
        <dbReference type="Proteomes" id="UP000075182"/>
    </source>
</evidence>
<name>A0A0Z8QH09_STRSU</name>
<accession>A0A0Z8QH09</accession>
<proteinExistence type="predicted"/>
<evidence type="ECO:0000256" key="1">
    <source>
        <dbReference type="SAM" id="MobiDB-lite"/>
    </source>
</evidence>
<gene>
    <name evidence="2" type="ORF">ERS132536_00897</name>
</gene>
<feature type="compositionally biased region" description="Basic and acidic residues" evidence="1">
    <location>
        <begin position="17"/>
        <end position="28"/>
    </location>
</feature>
<dbReference type="AlphaFoldDB" id="A0A0Z8QH09"/>
<evidence type="ECO:0000313" key="2">
    <source>
        <dbReference type="EMBL" id="CYX60138.1"/>
    </source>
</evidence>
<sequence>MQEKKRKGYATQAQQREATKRWLSDEDNRKHRTYLSSRGTARSFIRKHAKPEDLDELEILIKERRENF</sequence>
<dbReference type="RefSeq" id="WP_024385334.1">
    <property type="nucleotide sequence ID" value="NZ_CEGV01000022.1"/>
</dbReference>
<feature type="region of interest" description="Disordered" evidence="1">
    <location>
        <begin position="1"/>
        <end position="28"/>
    </location>
</feature>